<dbReference type="InterPro" id="IPR003195">
    <property type="entry name" value="TFIID_TAF13"/>
</dbReference>
<dbReference type="STRING" id="1037660.A0A066W3Z8"/>
<feature type="region of interest" description="Disordered" evidence="5">
    <location>
        <begin position="100"/>
        <end position="120"/>
    </location>
</feature>
<dbReference type="OMA" id="QMMFVFA"/>
<protein>
    <submittedName>
        <fullName evidence="6">TFIID-18kDa-domain-containing protein</fullName>
    </submittedName>
</protein>
<gene>
    <name evidence="6" type="ORF">K437DRAFT_245579</name>
</gene>
<feature type="region of interest" description="Disordered" evidence="5">
    <location>
        <begin position="252"/>
        <end position="342"/>
    </location>
</feature>
<evidence type="ECO:0000256" key="2">
    <source>
        <dbReference type="ARBA" id="ARBA00023015"/>
    </source>
</evidence>
<dbReference type="RefSeq" id="XP_013244092.1">
    <property type="nucleotide sequence ID" value="XM_013388638.1"/>
</dbReference>
<dbReference type="HOGENOM" id="CLU_038706_2_0_1"/>
<dbReference type="EMBL" id="JMSN01000025">
    <property type="protein sequence ID" value="KDN48436.1"/>
    <property type="molecule type" value="Genomic_DNA"/>
</dbReference>
<dbReference type="GO" id="GO:0000124">
    <property type="term" value="C:SAGA complex"/>
    <property type="evidence" value="ECO:0007669"/>
    <property type="project" value="TreeGrafter"/>
</dbReference>
<accession>A0A066W3Z8</accession>
<dbReference type="CDD" id="cd22926">
    <property type="entry name" value="HFD_SPT3"/>
    <property type="match status" value="1"/>
</dbReference>
<dbReference type="AlphaFoldDB" id="A0A066W3Z8"/>
<feature type="compositionally biased region" description="Polar residues" evidence="5">
    <location>
        <begin position="298"/>
        <end position="310"/>
    </location>
</feature>
<dbReference type="GeneID" id="25263176"/>
<dbReference type="FunCoup" id="A0A066W3Z8">
    <property type="interactions" value="60"/>
</dbReference>
<evidence type="ECO:0000313" key="7">
    <source>
        <dbReference type="Proteomes" id="UP000027361"/>
    </source>
</evidence>
<dbReference type="GO" id="GO:0006366">
    <property type="term" value="P:transcription by RNA polymerase II"/>
    <property type="evidence" value="ECO:0007669"/>
    <property type="project" value="InterPro"/>
</dbReference>
<evidence type="ECO:0000313" key="6">
    <source>
        <dbReference type="EMBL" id="KDN48436.1"/>
    </source>
</evidence>
<sequence length="402" mass="44579">MAWKDEGTGGKGYVYSQEISQMTFVFAEVTDPDESVLKLIEDIVRAQCVELLVQSRKLAIRRNSKFLAAEDLIFLIRHDRAKVNRLRTYLSWKDVRKNAKESGGDAGGTGGPGGEIDGLDDGAMDTMARTHVMKLKMPWEISTIYSENLRALQNEDDEEQDEDDLEAQEASLQRLKEADDATRHMTREEYVHYSECRQASFTWRKGKRFREFINAGAYIDVKPNDDIIDILGFLAYEVVRELCISAVAIRDAEEERNHTSTESIDKSNPDLSKEDEYASGNTSGLSIAANSRKRKMTIDSTTSAGRNNVSPRKRARQGNGPSGEATSTYLGEGNDRNHTGDGLVDDGELCSLFTVPASKHVPLTAAHVQEAFARVQRDNAALASSGPPGPPGGLRRTRLFVI</sequence>
<keyword evidence="3" id="KW-0804">Transcription</keyword>
<feature type="compositionally biased region" description="Basic and acidic residues" evidence="5">
    <location>
        <begin position="252"/>
        <end position="276"/>
    </location>
</feature>
<keyword evidence="2" id="KW-0805">Transcription regulation</keyword>
<evidence type="ECO:0000256" key="5">
    <source>
        <dbReference type="SAM" id="MobiDB-lite"/>
    </source>
</evidence>
<dbReference type="Pfam" id="PF02269">
    <property type="entry name" value="TFIID-18kDa"/>
    <property type="match status" value="1"/>
</dbReference>
<keyword evidence="4" id="KW-0539">Nucleus</keyword>
<keyword evidence="7" id="KW-1185">Reference proteome</keyword>
<feature type="compositionally biased region" description="Gly residues" evidence="5">
    <location>
        <begin position="104"/>
        <end position="116"/>
    </location>
</feature>
<dbReference type="PANTHER" id="PTHR11380">
    <property type="entry name" value="TRANSCRIPTION INITIATION FACTOR TFIID/SUPT3-RELATED"/>
    <property type="match status" value="1"/>
</dbReference>
<comment type="caution">
    <text evidence="6">The sequence shown here is derived from an EMBL/GenBank/DDBJ whole genome shotgun (WGS) entry which is preliminary data.</text>
</comment>
<evidence type="ECO:0000256" key="1">
    <source>
        <dbReference type="ARBA" id="ARBA00004123"/>
    </source>
</evidence>
<name>A0A066W3Z8_TILAU</name>
<dbReference type="PANTHER" id="PTHR11380:SF16">
    <property type="entry name" value="TRANSCRIPTION INITIATION PROTEIN SPT3 HOMOLOG"/>
    <property type="match status" value="1"/>
</dbReference>
<dbReference type="InParanoid" id="A0A066W3Z8"/>
<reference evidence="6 7" key="1">
    <citation type="submission" date="2014-05" db="EMBL/GenBank/DDBJ databases">
        <title>Draft genome sequence of a rare smut relative, Tilletiaria anomala UBC 951.</title>
        <authorList>
            <consortium name="DOE Joint Genome Institute"/>
            <person name="Toome M."/>
            <person name="Kuo A."/>
            <person name="Henrissat B."/>
            <person name="Lipzen A."/>
            <person name="Tritt A."/>
            <person name="Yoshinaga Y."/>
            <person name="Zane M."/>
            <person name="Barry K."/>
            <person name="Grigoriev I.V."/>
            <person name="Spatafora J.W."/>
            <person name="Aimea M.C."/>
        </authorList>
    </citation>
    <scope>NUCLEOTIDE SEQUENCE [LARGE SCALE GENOMIC DNA]</scope>
    <source>
        <strain evidence="6 7">UBC 951</strain>
    </source>
</reference>
<proteinExistence type="predicted"/>
<evidence type="ECO:0000256" key="4">
    <source>
        <dbReference type="ARBA" id="ARBA00023242"/>
    </source>
</evidence>
<dbReference type="GO" id="GO:0003712">
    <property type="term" value="F:transcription coregulator activity"/>
    <property type="evidence" value="ECO:0007669"/>
    <property type="project" value="TreeGrafter"/>
</dbReference>
<dbReference type="OrthoDB" id="66982at2759"/>
<comment type="subcellular location">
    <subcellularLocation>
        <location evidence="1">Nucleus</location>
    </subcellularLocation>
</comment>
<dbReference type="GO" id="GO:0005634">
    <property type="term" value="C:nucleus"/>
    <property type="evidence" value="ECO:0007669"/>
    <property type="project" value="UniProtKB-SubCell"/>
</dbReference>
<organism evidence="6 7">
    <name type="scientific">Tilletiaria anomala (strain ATCC 24038 / CBS 436.72 / UBC 951)</name>
    <dbReference type="NCBI Taxonomy" id="1037660"/>
    <lineage>
        <taxon>Eukaryota</taxon>
        <taxon>Fungi</taxon>
        <taxon>Dikarya</taxon>
        <taxon>Basidiomycota</taxon>
        <taxon>Ustilaginomycotina</taxon>
        <taxon>Exobasidiomycetes</taxon>
        <taxon>Georgefischeriales</taxon>
        <taxon>Tilletiariaceae</taxon>
        <taxon>Tilletiaria</taxon>
    </lineage>
</organism>
<feature type="compositionally biased region" description="Polar residues" evidence="5">
    <location>
        <begin position="279"/>
        <end position="289"/>
    </location>
</feature>
<evidence type="ECO:0000256" key="3">
    <source>
        <dbReference type="ARBA" id="ARBA00023163"/>
    </source>
</evidence>
<dbReference type="Proteomes" id="UP000027361">
    <property type="component" value="Unassembled WGS sequence"/>
</dbReference>